<dbReference type="PANTHER" id="PTHR42034:SF1">
    <property type="entry name" value="CONDENSATION DOMAIN-CONTAINING PROTEIN"/>
    <property type="match status" value="1"/>
</dbReference>
<dbReference type="Gene3D" id="3.30.559.30">
    <property type="entry name" value="Nonribosomal peptide synthetase, condensation domain"/>
    <property type="match status" value="1"/>
</dbReference>
<organism evidence="4 5">
    <name type="scientific">Cochliobolus heterostrophus (strain C5 / ATCC 48332 / race O)</name>
    <name type="common">Southern corn leaf blight fungus</name>
    <name type="synonym">Bipolaris maydis</name>
    <dbReference type="NCBI Taxonomy" id="701091"/>
    <lineage>
        <taxon>Eukaryota</taxon>
        <taxon>Fungi</taxon>
        <taxon>Dikarya</taxon>
        <taxon>Ascomycota</taxon>
        <taxon>Pezizomycotina</taxon>
        <taxon>Dothideomycetes</taxon>
        <taxon>Pleosporomycetidae</taxon>
        <taxon>Pleosporales</taxon>
        <taxon>Pleosporineae</taxon>
        <taxon>Pleosporaceae</taxon>
        <taxon>Bipolaris</taxon>
    </lineage>
</organism>
<feature type="region of interest" description="Disordered" evidence="3">
    <location>
        <begin position="542"/>
        <end position="566"/>
    </location>
</feature>
<dbReference type="InterPro" id="IPR012678">
    <property type="entry name" value="Ribosomal_uL23/eL15/eS24_sf"/>
</dbReference>
<dbReference type="OrthoDB" id="2548233at2759"/>
<keyword evidence="5" id="KW-1185">Reference proteome</keyword>
<dbReference type="GO" id="GO:0003735">
    <property type="term" value="F:structural constituent of ribosome"/>
    <property type="evidence" value="ECO:0007669"/>
    <property type="project" value="InterPro"/>
</dbReference>
<evidence type="ECO:0000256" key="1">
    <source>
        <dbReference type="ARBA" id="ARBA00022980"/>
    </source>
</evidence>
<sequence>MPGCAWKETRPGRWERPQSYLEKMNILTRNVPNAIGRDNWAKNAVAKLKFHPDIKDPAAYLQTAWKQVRYNHPEIAAFPYNGNYVYRVGDAESIALWVSATFSVAEGKTVDELLGRIPRNEQMMCYFLPDTSEVMIWSPHYRVDARGAIFCLNHLVESLANMNPDLVFGGCAKNLTPSMEDTLHINHEVTPAIEAQAESRLASLEPHKPALELKPKLKAQRPGYTQRHFIKLSKSDTKLVMDCCDNAALALDVVLHAALVNAVVKLAPTDEARSFMASFHYNLRVLIPEGEAPENSPTSYTSVLTTEVVVSPWTDFDSYYAQLAPVYATGYAPYLGSSPYFHKLLEQRLTDSNLGSNGETDGQLQPRFAFLGTIDEKLSNNIGDGLVQVEDFWLGAETLTLRMMVHTWIWQGQLVLSNTHIWSQLVAMDAVPISKKLIAFGSKKIYLPKFTVALVRTPKLSPYHARFLVPLDFSKYDLRDYLYHAYNVKCFNIRSYVKQMPVRDTREQPRHWFRPESQKYMTVEMEQPFVWPEIPDLEPWGQREKQSEIEEASRTNGAIDNNDKREAARKLREQAKKLLYKDVGHHGERSQLSEEVDAQDPEAQMEREREERMLKRMSRIKLWEKERTGKAVESDNRKHYAIKA</sequence>
<feature type="compositionally biased region" description="Basic and acidic residues" evidence="3">
    <location>
        <begin position="583"/>
        <end position="592"/>
    </location>
</feature>
<keyword evidence="2" id="KW-0687">Ribonucleoprotein</keyword>
<gene>
    <name evidence="4" type="ORF">COCHEDRAFT_29280</name>
</gene>
<dbReference type="SUPFAM" id="SSF54189">
    <property type="entry name" value="Ribosomal proteins S24e, L23 and L15e"/>
    <property type="match status" value="1"/>
</dbReference>
<reference evidence="5" key="2">
    <citation type="journal article" date="2013" name="PLoS Genet.">
        <title>Comparative genome structure, secondary metabolite, and effector coding capacity across Cochliobolus pathogens.</title>
        <authorList>
            <person name="Condon B.J."/>
            <person name="Leng Y."/>
            <person name="Wu D."/>
            <person name="Bushley K.E."/>
            <person name="Ohm R.A."/>
            <person name="Otillar R."/>
            <person name="Martin J."/>
            <person name="Schackwitz W."/>
            <person name="Grimwood J."/>
            <person name="MohdZainudin N."/>
            <person name="Xue C."/>
            <person name="Wang R."/>
            <person name="Manning V.A."/>
            <person name="Dhillon B."/>
            <person name="Tu Z.J."/>
            <person name="Steffenson B.J."/>
            <person name="Salamov A."/>
            <person name="Sun H."/>
            <person name="Lowry S."/>
            <person name="LaButti K."/>
            <person name="Han J."/>
            <person name="Copeland A."/>
            <person name="Lindquist E."/>
            <person name="Barry K."/>
            <person name="Schmutz J."/>
            <person name="Baker S.E."/>
            <person name="Ciuffetti L.M."/>
            <person name="Grigoriev I.V."/>
            <person name="Zhong S."/>
            <person name="Turgeon B.G."/>
        </authorList>
    </citation>
    <scope>NUCLEOTIDE SEQUENCE [LARGE SCALE GENOMIC DNA]</scope>
    <source>
        <strain evidence="5">C5 / ATCC 48332 / race O</strain>
    </source>
</reference>
<protein>
    <submittedName>
        <fullName evidence="4">Uncharacterized protein</fullName>
    </submittedName>
</protein>
<dbReference type="GO" id="GO:1990904">
    <property type="term" value="C:ribonucleoprotein complex"/>
    <property type="evidence" value="ECO:0007669"/>
    <property type="project" value="UniProtKB-KW"/>
</dbReference>
<evidence type="ECO:0000256" key="3">
    <source>
        <dbReference type="SAM" id="MobiDB-lite"/>
    </source>
</evidence>
<dbReference type="PANTHER" id="PTHR42034">
    <property type="entry name" value="CHROMOSOME 7, WHOLE GENOME SHOTGUN SEQUENCE-RELATED"/>
    <property type="match status" value="1"/>
</dbReference>
<evidence type="ECO:0000313" key="4">
    <source>
        <dbReference type="EMBL" id="EMD91382.1"/>
    </source>
</evidence>
<dbReference type="EMBL" id="KB445576">
    <property type="protein sequence ID" value="EMD91382.1"/>
    <property type="molecule type" value="Genomic_DNA"/>
</dbReference>
<keyword evidence="1" id="KW-0689">Ribosomal protein</keyword>
<reference evidence="4 5" key="1">
    <citation type="journal article" date="2012" name="PLoS Pathog.">
        <title>Diverse lifestyles and strategies of plant pathogenesis encoded in the genomes of eighteen Dothideomycetes fungi.</title>
        <authorList>
            <person name="Ohm R.A."/>
            <person name="Feau N."/>
            <person name="Henrissat B."/>
            <person name="Schoch C.L."/>
            <person name="Horwitz B.A."/>
            <person name="Barry K.W."/>
            <person name="Condon B.J."/>
            <person name="Copeland A.C."/>
            <person name="Dhillon B."/>
            <person name="Glaser F."/>
            <person name="Hesse C.N."/>
            <person name="Kosti I."/>
            <person name="LaButti K."/>
            <person name="Lindquist E.A."/>
            <person name="Lucas S."/>
            <person name="Salamov A.A."/>
            <person name="Bradshaw R.E."/>
            <person name="Ciuffetti L."/>
            <person name="Hamelin R.C."/>
            <person name="Kema G.H.J."/>
            <person name="Lawrence C."/>
            <person name="Scott J.A."/>
            <person name="Spatafora J.W."/>
            <person name="Turgeon B.G."/>
            <person name="de Wit P.J.G.M."/>
            <person name="Zhong S."/>
            <person name="Goodwin S.B."/>
            <person name="Grigoriev I.V."/>
        </authorList>
    </citation>
    <scope>NUCLEOTIDE SEQUENCE [LARGE SCALE GENOMIC DNA]</scope>
    <source>
        <strain evidence="5">C5 / ATCC 48332 / race O</strain>
    </source>
</reference>
<dbReference type="InterPro" id="IPR012677">
    <property type="entry name" value="Nucleotide-bd_a/b_plait_sf"/>
</dbReference>
<dbReference type="Gene3D" id="3.30.70.330">
    <property type="match status" value="1"/>
</dbReference>
<name>M2UU50_COCH5</name>
<dbReference type="eggNOG" id="KOG4089">
    <property type="taxonomic scope" value="Eukaryota"/>
</dbReference>
<dbReference type="HOGENOM" id="CLU_425126_0_0_1"/>
<accession>M2UU50</accession>
<dbReference type="Proteomes" id="UP000016936">
    <property type="component" value="Unassembled WGS sequence"/>
</dbReference>
<evidence type="ECO:0000313" key="5">
    <source>
        <dbReference type="Proteomes" id="UP000016936"/>
    </source>
</evidence>
<dbReference type="GO" id="GO:0006412">
    <property type="term" value="P:translation"/>
    <property type="evidence" value="ECO:0007669"/>
    <property type="project" value="InterPro"/>
</dbReference>
<dbReference type="OMA" id="TSEVMIW"/>
<evidence type="ECO:0000256" key="2">
    <source>
        <dbReference type="ARBA" id="ARBA00023274"/>
    </source>
</evidence>
<feature type="compositionally biased region" description="Basic and acidic residues" evidence="3">
    <location>
        <begin position="542"/>
        <end position="553"/>
    </location>
</feature>
<dbReference type="Gene3D" id="3.30.559.10">
    <property type="entry name" value="Chloramphenicol acetyltransferase-like domain"/>
    <property type="match status" value="1"/>
</dbReference>
<dbReference type="AlphaFoldDB" id="M2UU50"/>
<proteinExistence type="predicted"/>
<dbReference type="STRING" id="701091.M2UU50"/>
<dbReference type="InterPro" id="IPR023213">
    <property type="entry name" value="CAT-like_dom_sf"/>
</dbReference>
<dbReference type="GO" id="GO:0005840">
    <property type="term" value="C:ribosome"/>
    <property type="evidence" value="ECO:0007669"/>
    <property type="project" value="UniProtKB-KW"/>
</dbReference>
<feature type="region of interest" description="Disordered" evidence="3">
    <location>
        <begin position="583"/>
        <end position="610"/>
    </location>
</feature>